<sequence>MVGAVITYHLHESMHVDICKALGISGMHVVECNTLLLATSTAAAAATPPPRASDMVLPTATRWRPTPDQLLILEELYIGGVKTPSASQIQRITSHLSLYGKIECKNVFYWFQNHKAREKQKLRKKLILGKQLLQQQQQQQQLFTGQSYLHDNVIYFLEQPQFGCGFLQLPPHASFIDFHPQGRVIQTGRPKVTDGTWPRMYKDDDARMTTLTTGVGPTGYPHPPCCATARPLQTLQLFPTSSSRQRPQGGAHRLDIIPHIMQ</sequence>
<protein>
    <recommendedName>
        <fullName evidence="11">Homeobox domain-containing protein</fullName>
    </recommendedName>
</protein>
<comment type="similarity">
    <text evidence="8">Belongs to the WUS homeobox family.</text>
</comment>
<reference evidence="12" key="1">
    <citation type="submission" date="2023-05" db="EMBL/GenBank/DDBJ databases">
        <title>Nepenthes gracilis genome sequencing.</title>
        <authorList>
            <person name="Fukushima K."/>
        </authorList>
    </citation>
    <scope>NUCLEOTIDE SEQUENCE</scope>
    <source>
        <strain evidence="12">SING2019-196</strain>
    </source>
</reference>
<evidence type="ECO:0000256" key="6">
    <source>
        <dbReference type="ARBA" id="ARBA00023163"/>
    </source>
</evidence>
<evidence type="ECO:0000313" key="12">
    <source>
        <dbReference type="EMBL" id="GMH14223.1"/>
    </source>
</evidence>
<dbReference type="InterPro" id="IPR009057">
    <property type="entry name" value="Homeodomain-like_sf"/>
</dbReference>
<accession>A0AAD3SM17</accession>
<keyword evidence="2" id="KW-0217">Developmental protein</keyword>
<name>A0AAD3SM17_NEPGR</name>
<dbReference type="InterPro" id="IPR001356">
    <property type="entry name" value="HD"/>
</dbReference>
<feature type="domain" description="Homeobox" evidence="11">
    <location>
        <begin position="62"/>
        <end position="121"/>
    </location>
</feature>
<evidence type="ECO:0000313" key="13">
    <source>
        <dbReference type="Proteomes" id="UP001279734"/>
    </source>
</evidence>
<dbReference type="InterPro" id="IPR044555">
    <property type="entry name" value="WUSCHEL-like"/>
</dbReference>
<comment type="caution">
    <text evidence="12">The sequence shown here is derived from an EMBL/GenBank/DDBJ whole genome shotgun (WGS) entry which is preliminary data.</text>
</comment>
<dbReference type="PROSITE" id="PS50071">
    <property type="entry name" value="HOMEOBOX_2"/>
    <property type="match status" value="1"/>
</dbReference>
<dbReference type="PANTHER" id="PTHR45940:SF42">
    <property type="entry name" value="WUSCHEL-RELATED HOMEOBOX 3"/>
    <property type="match status" value="1"/>
</dbReference>
<dbReference type="Pfam" id="PF00046">
    <property type="entry name" value="Homeodomain"/>
    <property type="match status" value="1"/>
</dbReference>
<gene>
    <name evidence="12" type="ORF">Nepgr_016064</name>
</gene>
<feature type="DNA-binding region" description="Homeobox" evidence="9">
    <location>
        <begin position="64"/>
        <end position="122"/>
    </location>
</feature>
<comment type="subcellular location">
    <subcellularLocation>
        <location evidence="1 9 10">Nucleus</location>
    </subcellularLocation>
</comment>
<evidence type="ECO:0000256" key="3">
    <source>
        <dbReference type="ARBA" id="ARBA00023015"/>
    </source>
</evidence>
<evidence type="ECO:0000256" key="5">
    <source>
        <dbReference type="ARBA" id="ARBA00023155"/>
    </source>
</evidence>
<evidence type="ECO:0000256" key="9">
    <source>
        <dbReference type="PROSITE-ProRule" id="PRU00108"/>
    </source>
</evidence>
<dbReference type="PANTHER" id="PTHR45940">
    <property type="entry name" value="WUSCHEL-RELATED HOMEOBOX 1-RELATED"/>
    <property type="match status" value="1"/>
</dbReference>
<proteinExistence type="inferred from homology"/>
<evidence type="ECO:0000256" key="4">
    <source>
        <dbReference type="ARBA" id="ARBA00023125"/>
    </source>
</evidence>
<evidence type="ECO:0000256" key="2">
    <source>
        <dbReference type="ARBA" id="ARBA00022473"/>
    </source>
</evidence>
<keyword evidence="13" id="KW-1185">Reference proteome</keyword>
<keyword evidence="3" id="KW-0805">Transcription regulation</keyword>
<dbReference type="GO" id="GO:0003677">
    <property type="term" value="F:DNA binding"/>
    <property type="evidence" value="ECO:0007669"/>
    <property type="project" value="UniProtKB-UniRule"/>
</dbReference>
<dbReference type="CDD" id="cd00086">
    <property type="entry name" value="homeodomain"/>
    <property type="match status" value="1"/>
</dbReference>
<dbReference type="GO" id="GO:0099402">
    <property type="term" value="P:plant organ development"/>
    <property type="evidence" value="ECO:0007669"/>
    <property type="project" value="InterPro"/>
</dbReference>
<dbReference type="GO" id="GO:0005634">
    <property type="term" value="C:nucleus"/>
    <property type="evidence" value="ECO:0007669"/>
    <property type="project" value="UniProtKB-SubCell"/>
</dbReference>
<organism evidence="12 13">
    <name type="scientific">Nepenthes gracilis</name>
    <name type="common">Slender pitcher plant</name>
    <dbReference type="NCBI Taxonomy" id="150966"/>
    <lineage>
        <taxon>Eukaryota</taxon>
        <taxon>Viridiplantae</taxon>
        <taxon>Streptophyta</taxon>
        <taxon>Embryophyta</taxon>
        <taxon>Tracheophyta</taxon>
        <taxon>Spermatophyta</taxon>
        <taxon>Magnoliopsida</taxon>
        <taxon>eudicotyledons</taxon>
        <taxon>Gunneridae</taxon>
        <taxon>Pentapetalae</taxon>
        <taxon>Caryophyllales</taxon>
        <taxon>Nepenthaceae</taxon>
        <taxon>Nepenthes</taxon>
    </lineage>
</organism>
<evidence type="ECO:0000256" key="8">
    <source>
        <dbReference type="ARBA" id="ARBA00024040"/>
    </source>
</evidence>
<evidence type="ECO:0000256" key="1">
    <source>
        <dbReference type="ARBA" id="ARBA00004123"/>
    </source>
</evidence>
<dbReference type="GO" id="GO:0003700">
    <property type="term" value="F:DNA-binding transcription factor activity"/>
    <property type="evidence" value="ECO:0007669"/>
    <property type="project" value="InterPro"/>
</dbReference>
<dbReference type="Gene3D" id="1.10.10.60">
    <property type="entry name" value="Homeodomain-like"/>
    <property type="match status" value="1"/>
</dbReference>
<evidence type="ECO:0000256" key="7">
    <source>
        <dbReference type="ARBA" id="ARBA00023242"/>
    </source>
</evidence>
<evidence type="ECO:0000259" key="11">
    <source>
        <dbReference type="PROSITE" id="PS50071"/>
    </source>
</evidence>
<dbReference type="AlphaFoldDB" id="A0AAD3SM17"/>
<dbReference type="Proteomes" id="UP001279734">
    <property type="component" value="Unassembled WGS sequence"/>
</dbReference>
<dbReference type="SUPFAM" id="SSF46689">
    <property type="entry name" value="Homeodomain-like"/>
    <property type="match status" value="1"/>
</dbReference>
<evidence type="ECO:0000256" key="10">
    <source>
        <dbReference type="RuleBase" id="RU000682"/>
    </source>
</evidence>
<keyword evidence="4 9" id="KW-0238">DNA-binding</keyword>
<dbReference type="SMART" id="SM00389">
    <property type="entry name" value="HOX"/>
    <property type="match status" value="1"/>
</dbReference>
<keyword evidence="5 9" id="KW-0371">Homeobox</keyword>
<keyword evidence="7 9" id="KW-0539">Nucleus</keyword>
<dbReference type="EMBL" id="BSYO01000013">
    <property type="protein sequence ID" value="GMH14223.1"/>
    <property type="molecule type" value="Genomic_DNA"/>
</dbReference>
<keyword evidence="6" id="KW-0804">Transcription</keyword>